<gene>
    <name evidence="2" type="ORF">EDD36DRAFT_82582</name>
</gene>
<feature type="chain" id="PRO_5042946506" evidence="1">
    <location>
        <begin position="20"/>
        <end position="432"/>
    </location>
</feature>
<keyword evidence="3" id="KW-1185">Reference proteome</keyword>
<evidence type="ECO:0000313" key="2">
    <source>
        <dbReference type="EMBL" id="KAI1609030.1"/>
    </source>
</evidence>
<keyword evidence="1" id="KW-0732">Signal</keyword>
<dbReference type="EMBL" id="MU404361">
    <property type="protein sequence ID" value="KAI1609030.1"/>
    <property type="molecule type" value="Genomic_DNA"/>
</dbReference>
<organism evidence="2 3">
    <name type="scientific">Exophiala viscosa</name>
    <dbReference type="NCBI Taxonomy" id="2486360"/>
    <lineage>
        <taxon>Eukaryota</taxon>
        <taxon>Fungi</taxon>
        <taxon>Dikarya</taxon>
        <taxon>Ascomycota</taxon>
        <taxon>Pezizomycotina</taxon>
        <taxon>Eurotiomycetes</taxon>
        <taxon>Chaetothyriomycetidae</taxon>
        <taxon>Chaetothyriales</taxon>
        <taxon>Herpotrichiellaceae</taxon>
        <taxon>Exophiala</taxon>
    </lineage>
</organism>
<evidence type="ECO:0000313" key="3">
    <source>
        <dbReference type="Proteomes" id="UP001203852"/>
    </source>
</evidence>
<evidence type="ECO:0000256" key="1">
    <source>
        <dbReference type="SAM" id="SignalP"/>
    </source>
</evidence>
<feature type="signal peptide" evidence="1">
    <location>
        <begin position="1"/>
        <end position="19"/>
    </location>
</feature>
<name>A0AAN6DLW7_9EURO</name>
<proteinExistence type="predicted"/>
<comment type="caution">
    <text evidence="2">The sequence shown here is derived from an EMBL/GenBank/DDBJ whole genome shotgun (WGS) entry which is preliminary data.</text>
</comment>
<dbReference type="Proteomes" id="UP001203852">
    <property type="component" value="Unassembled WGS sequence"/>
</dbReference>
<sequence>MQTKAWVCLLGALVEAARAHSWPLTTITPCPSAPALELEPITVTSQYQAVSTCEPSSTCHRSRCTTIYPLRTYEYVSTVIPCPYESSSVSTVTRTEQSVLVSRATTTITSTSLSTSITVVEGTPTISLVPQRDYTTVSKEWSAPYNSLGPLAIAGYSGSGLCAECDFSQTLEVIECINSSQDPIQCRRGQETWIIKAPPTSSAAVAHCSLATAVPSAGVYTFAFPQICEAFTLQAPAQTVTITVGDNEHASIAISTIQATTTVFPAQQWTAFATRSCSGPTTFNFQVDVTKTITYQWPQITLQDSSSSNIPEPVDWSDWETTTAASTGSTAVTHTTLPVTSSASVQPASGTTSSGASTTSVTFSVLSSTTSLSSSSTTTVLHIGIQYYSFLHANCDHLNCDDVRRHHGFGHEHRFRHRDLQLCHHQSSWKHD</sequence>
<accession>A0AAN6DLW7</accession>
<reference evidence="2" key="1">
    <citation type="journal article" date="2022" name="bioRxiv">
        <title>Deciphering the potential niche of two novel black yeast fungi from a biological soil crust based on their genomes, phenotypes, and melanin regulation.</title>
        <authorList>
            <consortium name="DOE Joint Genome Institute"/>
            <person name="Carr E.C."/>
            <person name="Barton Q."/>
            <person name="Grambo S."/>
            <person name="Sullivan M."/>
            <person name="Renfro C.M."/>
            <person name="Kuo A."/>
            <person name="Pangilinan J."/>
            <person name="Lipzen A."/>
            <person name="Keymanesh K."/>
            <person name="Savage E."/>
            <person name="Barry K."/>
            <person name="Grigoriev I.V."/>
            <person name="Riekhof W.R."/>
            <person name="Harris S.S."/>
        </authorList>
    </citation>
    <scope>NUCLEOTIDE SEQUENCE</scope>
    <source>
        <strain evidence="2">JF 03-4F</strain>
    </source>
</reference>
<dbReference type="AlphaFoldDB" id="A0AAN6DLW7"/>
<protein>
    <submittedName>
        <fullName evidence="2">Uncharacterized protein</fullName>
    </submittedName>
</protein>